<dbReference type="Gene3D" id="3.30.2040.10">
    <property type="entry name" value="PSTPO5379-like domain"/>
    <property type="match status" value="1"/>
</dbReference>
<dbReference type="Pfam" id="PF07286">
    <property type="entry name" value="D-Glu_cyclase"/>
    <property type="match status" value="1"/>
</dbReference>
<dbReference type="InterPro" id="IPR016938">
    <property type="entry name" value="UPF0317"/>
</dbReference>
<dbReference type="HAMAP" id="MF_01830">
    <property type="entry name" value="Hydro_lyase"/>
    <property type="match status" value="1"/>
</dbReference>
<reference evidence="4" key="1">
    <citation type="submission" date="2024-06" db="EMBL/GenBank/DDBJ databases">
        <title>Kribbella sp. strain HUAS MG21 genome sequences.</title>
        <authorList>
            <person name="Mo P."/>
        </authorList>
    </citation>
    <scope>NUCLEOTIDE SEQUENCE</scope>
    <source>
        <strain evidence="4">HUAS MG21</strain>
    </source>
</reference>
<dbReference type="EC" id="4.2.1.-" evidence="3"/>
<dbReference type="GO" id="GO:0016829">
    <property type="term" value="F:lyase activity"/>
    <property type="evidence" value="ECO:0007669"/>
    <property type="project" value="UniProtKB-KW"/>
</dbReference>
<accession>A0AAU7TJJ0</accession>
<sequence length="265" mass="28589">MTTATTATLTPAQARSLFRDDYSGPTNGWAGGYTQTNLIAVPEDWAYDVLLFCTRNAQACPVLDVSDPGDPTTRLARGADLRTDIPRYRIWRDGELVAEVADATEAWRDDLVAFSLGCSFTFETALAAAGIPLRHVDQGRNVAMYVTDRECEPAGRLHGPLVVSMRQIPADRVDDAVRITRAMPAVHGGPVHIGDPAELGIADLASPDFGDPVDAADGDVPVFWACGVTPQAALMASRPPFAITHAPGYMFITDRRDSDYRLQAS</sequence>
<dbReference type="InterPro" id="IPR009906">
    <property type="entry name" value="D-Glu_cyclase"/>
</dbReference>
<name>A0AAU7TJJ0_9ACTN</name>
<dbReference type="SUPFAM" id="SSF160920">
    <property type="entry name" value="PSTPO5379-like"/>
    <property type="match status" value="1"/>
</dbReference>
<dbReference type="PIRSF" id="PIRSF029755">
    <property type="entry name" value="UCP029755"/>
    <property type="match status" value="1"/>
</dbReference>
<dbReference type="FunFam" id="3.30.2040.10:FF:000001">
    <property type="entry name" value="D-glutamate cyclase, mitochondrial"/>
    <property type="match status" value="1"/>
</dbReference>
<evidence type="ECO:0000256" key="3">
    <source>
        <dbReference type="HAMAP-Rule" id="MF_01830"/>
    </source>
</evidence>
<evidence type="ECO:0000256" key="2">
    <source>
        <dbReference type="ARBA" id="ARBA00023239"/>
    </source>
</evidence>
<gene>
    <name evidence="4" type="ORF">ABN611_12075</name>
</gene>
<protein>
    <recommendedName>
        <fullName evidence="3">Putative hydro-lyase ABN611_12075</fullName>
        <ecNumber evidence="3">4.2.1.-</ecNumber>
    </recommendedName>
</protein>
<proteinExistence type="inferred from homology"/>
<dbReference type="RefSeq" id="WP_350279932.1">
    <property type="nucleotide sequence ID" value="NZ_CP158165.1"/>
</dbReference>
<evidence type="ECO:0000256" key="1">
    <source>
        <dbReference type="ARBA" id="ARBA00007896"/>
    </source>
</evidence>
<dbReference type="PANTHER" id="PTHR32022:SF10">
    <property type="entry name" value="D-GLUTAMATE CYCLASE, MITOCHONDRIAL"/>
    <property type="match status" value="1"/>
</dbReference>
<evidence type="ECO:0000313" key="4">
    <source>
        <dbReference type="EMBL" id="XBV27141.1"/>
    </source>
</evidence>
<dbReference type="Gene3D" id="3.40.1640.10">
    <property type="entry name" value="PSTPO5379-like"/>
    <property type="match status" value="1"/>
</dbReference>
<dbReference type="AlphaFoldDB" id="A0AAU7TJJ0"/>
<organism evidence="4">
    <name type="scientific">Kribbella sp. HUAS MG21</name>
    <dbReference type="NCBI Taxonomy" id="3160966"/>
    <lineage>
        <taxon>Bacteria</taxon>
        <taxon>Bacillati</taxon>
        <taxon>Actinomycetota</taxon>
        <taxon>Actinomycetes</taxon>
        <taxon>Propionibacteriales</taxon>
        <taxon>Kribbellaceae</taxon>
        <taxon>Kribbella</taxon>
    </lineage>
</organism>
<comment type="similarity">
    <text evidence="1 3">Belongs to the D-glutamate cyclase family.</text>
</comment>
<keyword evidence="2 3" id="KW-0456">Lyase</keyword>
<dbReference type="EMBL" id="CP158165">
    <property type="protein sequence ID" value="XBV27141.1"/>
    <property type="molecule type" value="Genomic_DNA"/>
</dbReference>
<dbReference type="PANTHER" id="PTHR32022">
    <property type="entry name" value="D-GLUTAMATE CYCLASE, MITOCHONDRIAL"/>
    <property type="match status" value="1"/>
</dbReference>
<dbReference type="InterPro" id="IPR038021">
    <property type="entry name" value="Putative_hydro-lyase"/>
</dbReference>
<dbReference type="NCBIfam" id="NF003969">
    <property type="entry name" value="PRK05463.1"/>
    <property type="match status" value="1"/>
</dbReference>